<dbReference type="AlphaFoldDB" id="A0A0D0D156"/>
<protein>
    <recommendedName>
        <fullName evidence="3">Zn(2)-C6 fungal-type domain-containing protein</fullName>
    </recommendedName>
</protein>
<sequence>MIALMTDLEPQHALTKRSRGAVCRLQDMPETEVSKRKKPPACDYCKARRVLCHPQPDGPCPRCVEKGVNCTTTPVVRRKRRTKAELLASASQPAEERYETSSPSGSSEQAASSASLVPLSILKEDSAAVILRSWNTLSGDPLPVPPCCELPAAVVEDLFETFRNSPNDSHPLINLSKLEESLRLSSWDLTCLQSQDRVLAYSIITVASVFSKNPFILGQAELNAEHSDFFTSPAPLKLPIVPDLRPYGQLREPLVRQLWAETIWLANHEGITTNPSKENAASCWLLGHLSHMFSGNRASAYTSAYIHHIRFLAEDGSLSITDEAEMLRFCGYMIGDAFGALFSGKSIPFTRNDERLIVPIQFEPLEQLIRSVHAKTWSVSDVFLSLPAFAHHYIRLARETSENLTGVVARRQPLDECFLITHFASLDLFHSLLTAELDQISRLLQQLPSHEAQWRLFYLRVISTGFVLSWGSLVFAVYELLQDRISECQVFHPSSDGSSSSSHGPSSLGSASSKATVEWNHERIQMHLRRARTLTAKAAVEICELLRDTPSAERLVAHPGDLSRWARFLMEEENVVGITRIQYSRTLECFRDAIQVLGFFCADRTDIVERINDRLALYFVDDMLLQIDQSMGYSMTAQDLVTGVGREVERILM</sequence>
<dbReference type="PANTHER" id="PTHR31668">
    <property type="entry name" value="GLUCOSE TRANSPORT TRANSCRIPTION REGULATOR RGT1-RELATED-RELATED"/>
    <property type="match status" value="1"/>
</dbReference>
<evidence type="ECO:0000313" key="4">
    <source>
        <dbReference type="EMBL" id="KIK62818.1"/>
    </source>
</evidence>
<gene>
    <name evidence="4" type="ORF">GYMLUDRAFT_491370</name>
</gene>
<keyword evidence="5" id="KW-1185">Reference proteome</keyword>
<dbReference type="GO" id="GO:0001080">
    <property type="term" value="P:nitrogen catabolite activation of transcription from RNA polymerase II promoter"/>
    <property type="evidence" value="ECO:0007669"/>
    <property type="project" value="TreeGrafter"/>
</dbReference>
<dbReference type="Proteomes" id="UP000053593">
    <property type="component" value="Unassembled WGS sequence"/>
</dbReference>
<dbReference type="OrthoDB" id="2861608at2759"/>
<dbReference type="InterPro" id="IPR050797">
    <property type="entry name" value="Carb_Metab_Trans_Reg"/>
</dbReference>
<dbReference type="SUPFAM" id="SSF57701">
    <property type="entry name" value="Zn2/Cys6 DNA-binding domain"/>
    <property type="match status" value="1"/>
</dbReference>
<feature type="compositionally biased region" description="Low complexity" evidence="2">
    <location>
        <begin position="101"/>
        <end position="111"/>
    </location>
</feature>
<evidence type="ECO:0000313" key="5">
    <source>
        <dbReference type="Proteomes" id="UP000053593"/>
    </source>
</evidence>
<dbReference type="Gene3D" id="4.10.240.10">
    <property type="entry name" value="Zn(2)-C6 fungal-type DNA-binding domain"/>
    <property type="match status" value="1"/>
</dbReference>
<dbReference type="CDD" id="cd00067">
    <property type="entry name" value="GAL4"/>
    <property type="match status" value="1"/>
</dbReference>
<dbReference type="EMBL" id="KN834766">
    <property type="protein sequence ID" value="KIK62818.1"/>
    <property type="molecule type" value="Genomic_DNA"/>
</dbReference>
<dbReference type="PROSITE" id="PS50048">
    <property type="entry name" value="ZN2_CY6_FUNGAL_2"/>
    <property type="match status" value="1"/>
</dbReference>
<feature type="domain" description="Zn(2)-C6 fungal-type" evidence="3">
    <location>
        <begin position="41"/>
        <end position="72"/>
    </location>
</feature>
<feature type="region of interest" description="Disordered" evidence="2">
    <location>
        <begin position="82"/>
        <end position="111"/>
    </location>
</feature>
<feature type="non-terminal residue" evidence="4">
    <location>
        <position position="653"/>
    </location>
</feature>
<dbReference type="GO" id="GO:0008270">
    <property type="term" value="F:zinc ion binding"/>
    <property type="evidence" value="ECO:0007669"/>
    <property type="project" value="InterPro"/>
</dbReference>
<dbReference type="GO" id="GO:0000981">
    <property type="term" value="F:DNA-binding transcription factor activity, RNA polymerase II-specific"/>
    <property type="evidence" value="ECO:0007669"/>
    <property type="project" value="InterPro"/>
</dbReference>
<keyword evidence="1" id="KW-0539">Nucleus</keyword>
<organism evidence="4 5">
    <name type="scientific">Collybiopsis luxurians FD-317 M1</name>
    <dbReference type="NCBI Taxonomy" id="944289"/>
    <lineage>
        <taxon>Eukaryota</taxon>
        <taxon>Fungi</taxon>
        <taxon>Dikarya</taxon>
        <taxon>Basidiomycota</taxon>
        <taxon>Agaricomycotina</taxon>
        <taxon>Agaricomycetes</taxon>
        <taxon>Agaricomycetidae</taxon>
        <taxon>Agaricales</taxon>
        <taxon>Marasmiineae</taxon>
        <taxon>Omphalotaceae</taxon>
        <taxon>Collybiopsis</taxon>
        <taxon>Collybiopsis luxurians</taxon>
    </lineage>
</organism>
<evidence type="ECO:0000259" key="3">
    <source>
        <dbReference type="PROSITE" id="PS50048"/>
    </source>
</evidence>
<dbReference type="PROSITE" id="PS00463">
    <property type="entry name" value="ZN2_CY6_FUNGAL_1"/>
    <property type="match status" value="1"/>
</dbReference>
<dbReference type="GO" id="GO:0005634">
    <property type="term" value="C:nucleus"/>
    <property type="evidence" value="ECO:0007669"/>
    <property type="project" value="TreeGrafter"/>
</dbReference>
<dbReference type="PANTHER" id="PTHR31668:SF4">
    <property type="entry name" value="TRANSCRIPTIONAL ACTIVATOR PROTEIN DAL81"/>
    <property type="match status" value="1"/>
</dbReference>
<dbReference type="InterPro" id="IPR001138">
    <property type="entry name" value="Zn2Cys6_DnaBD"/>
</dbReference>
<evidence type="ECO:0000256" key="2">
    <source>
        <dbReference type="SAM" id="MobiDB-lite"/>
    </source>
</evidence>
<name>A0A0D0D156_9AGAR</name>
<reference evidence="4 5" key="1">
    <citation type="submission" date="2014-04" db="EMBL/GenBank/DDBJ databases">
        <title>Evolutionary Origins and Diversification of the Mycorrhizal Mutualists.</title>
        <authorList>
            <consortium name="DOE Joint Genome Institute"/>
            <consortium name="Mycorrhizal Genomics Consortium"/>
            <person name="Kohler A."/>
            <person name="Kuo A."/>
            <person name="Nagy L.G."/>
            <person name="Floudas D."/>
            <person name="Copeland A."/>
            <person name="Barry K.W."/>
            <person name="Cichocki N."/>
            <person name="Veneault-Fourrey C."/>
            <person name="LaButti K."/>
            <person name="Lindquist E.A."/>
            <person name="Lipzen A."/>
            <person name="Lundell T."/>
            <person name="Morin E."/>
            <person name="Murat C."/>
            <person name="Riley R."/>
            <person name="Ohm R."/>
            <person name="Sun H."/>
            <person name="Tunlid A."/>
            <person name="Henrissat B."/>
            <person name="Grigoriev I.V."/>
            <person name="Hibbett D.S."/>
            <person name="Martin F."/>
        </authorList>
    </citation>
    <scope>NUCLEOTIDE SEQUENCE [LARGE SCALE GENOMIC DNA]</scope>
    <source>
        <strain evidence="4 5">FD-317 M1</strain>
    </source>
</reference>
<dbReference type="HOGENOM" id="CLU_016210_0_0_1"/>
<dbReference type="InterPro" id="IPR036864">
    <property type="entry name" value="Zn2-C6_fun-type_DNA-bd_sf"/>
</dbReference>
<proteinExistence type="predicted"/>
<accession>A0A0D0D156</accession>
<feature type="non-terminal residue" evidence="4">
    <location>
        <position position="1"/>
    </location>
</feature>
<evidence type="ECO:0000256" key="1">
    <source>
        <dbReference type="ARBA" id="ARBA00023242"/>
    </source>
</evidence>